<evidence type="ECO:0000313" key="2">
    <source>
        <dbReference type="EMBL" id="QOL81982.1"/>
    </source>
</evidence>
<protein>
    <recommendedName>
        <fullName evidence="4">Lipoprotein</fullName>
    </recommendedName>
</protein>
<dbReference type="AlphaFoldDB" id="A0A7L9WPX1"/>
<name>A0A7L9WPX1_9RHOB</name>
<keyword evidence="3" id="KW-1185">Reference proteome</keyword>
<reference evidence="2 3" key="1">
    <citation type="submission" date="2019-10" db="EMBL/GenBank/DDBJ databases">
        <title>Pseudopuniceibacterium sp. HQ09 islated from Antarctica.</title>
        <authorList>
            <person name="Liao L."/>
            <person name="Su S."/>
            <person name="Chen B."/>
            <person name="Yu Y."/>
        </authorList>
    </citation>
    <scope>NUCLEOTIDE SEQUENCE [LARGE SCALE GENOMIC DNA]</scope>
    <source>
        <strain evidence="2 3">HQ09</strain>
    </source>
</reference>
<feature type="signal peptide" evidence="1">
    <location>
        <begin position="1"/>
        <end position="17"/>
    </location>
</feature>
<evidence type="ECO:0000256" key="1">
    <source>
        <dbReference type="SAM" id="SignalP"/>
    </source>
</evidence>
<organism evidence="2 3">
    <name type="scientific">Pseudooceanicola spongiae</name>
    <dbReference type="NCBI Taxonomy" id="2613965"/>
    <lineage>
        <taxon>Bacteria</taxon>
        <taxon>Pseudomonadati</taxon>
        <taxon>Pseudomonadota</taxon>
        <taxon>Alphaproteobacteria</taxon>
        <taxon>Rhodobacterales</taxon>
        <taxon>Paracoccaceae</taxon>
        <taxon>Pseudooceanicola</taxon>
    </lineage>
</organism>
<sequence length="99" mass="9891">MKNRFIFYYVVPLTALAGLPGCGGMAGAAGQALAGSAATGMVTSGSNKARFSRLNCEQLAAEVAGAKRGLINPLTIPSTQAYIKDAQSVAASKGCAPAA</sequence>
<accession>A0A7L9WPX1</accession>
<dbReference type="RefSeq" id="WP_193079896.1">
    <property type="nucleotide sequence ID" value="NZ_CP045201.1"/>
</dbReference>
<dbReference type="EMBL" id="CP045201">
    <property type="protein sequence ID" value="QOL81982.1"/>
    <property type="molecule type" value="Genomic_DNA"/>
</dbReference>
<gene>
    <name evidence="2" type="ORF">F3W81_14790</name>
</gene>
<evidence type="ECO:0000313" key="3">
    <source>
        <dbReference type="Proteomes" id="UP000594118"/>
    </source>
</evidence>
<dbReference type="KEGG" id="pshq:F3W81_14790"/>
<evidence type="ECO:0008006" key="4">
    <source>
        <dbReference type="Google" id="ProtNLM"/>
    </source>
</evidence>
<dbReference type="Proteomes" id="UP000594118">
    <property type="component" value="Chromosome"/>
</dbReference>
<proteinExistence type="predicted"/>
<feature type="chain" id="PRO_5032845078" description="Lipoprotein" evidence="1">
    <location>
        <begin position="18"/>
        <end position="99"/>
    </location>
</feature>
<keyword evidence="1" id="KW-0732">Signal</keyword>